<organism evidence="13 14">
    <name type="scientific">Exocentrus adspersus</name>
    <dbReference type="NCBI Taxonomy" id="1586481"/>
    <lineage>
        <taxon>Eukaryota</taxon>
        <taxon>Metazoa</taxon>
        <taxon>Ecdysozoa</taxon>
        <taxon>Arthropoda</taxon>
        <taxon>Hexapoda</taxon>
        <taxon>Insecta</taxon>
        <taxon>Pterygota</taxon>
        <taxon>Neoptera</taxon>
        <taxon>Endopterygota</taxon>
        <taxon>Coleoptera</taxon>
        <taxon>Polyphaga</taxon>
        <taxon>Cucujiformia</taxon>
        <taxon>Chrysomeloidea</taxon>
        <taxon>Cerambycidae</taxon>
        <taxon>Lamiinae</taxon>
        <taxon>Acanthocinini</taxon>
        <taxon>Exocentrus</taxon>
    </lineage>
</organism>
<comment type="pathway">
    <text evidence="1 11">Purine metabolism; purine nucleoside salvage.</text>
</comment>
<dbReference type="CDD" id="cd09009">
    <property type="entry name" value="PNP-EcPNPII_like"/>
    <property type="match status" value="1"/>
</dbReference>
<comment type="catalytic activity">
    <reaction evidence="8">
        <text>2'-deoxyguanosine + phosphate = 2-deoxy-alpha-D-ribose 1-phosphate + guanine</text>
        <dbReference type="Rhea" id="RHEA:27738"/>
        <dbReference type="ChEBI" id="CHEBI:16235"/>
        <dbReference type="ChEBI" id="CHEBI:17172"/>
        <dbReference type="ChEBI" id="CHEBI:43474"/>
        <dbReference type="ChEBI" id="CHEBI:57259"/>
        <dbReference type="EC" id="2.4.2.1"/>
    </reaction>
</comment>
<dbReference type="NCBIfam" id="NF006054">
    <property type="entry name" value="PRK08202.1"/>
    <property type="match status" value="1"/>
</dbReference>
<dbReference type="PIRSF" id="PIRSF000477">
    <property type="entry name" value="PurNPase"/>
    <property type="match status" value="1"/>
</dbReference>
<dbReference type="Pfam" id="PF01048">
    <property type="entry name" value="PNP_UDP_1"/>
    <property type="match status" value="1"/>
</dbReference>
<evidence type="ECO:0000313" key="14">
    <source>
        <dbReference type="Proteomes" id="UP001159042"/>
    </source>
</evidence>
<evidence type="ECO:0000313" key="13">
    <source>
        <dbReference type="EMBL" id="KAJ8916036.1"/>
    </source>
</evidence>
<name>A0AAV8VNQ2_9CUCU</name>
<evidence type="ECO:0000256" key="1">
    <source>
        <dbReference type="ARBA" id="ARBA00005058"/>
    </source>
</evidence>
<dbReference type="PANTHER" id="PTHR11904">
    <property type="entry name" value="METHYLTHIOADENOSINE/PURINE NUCLEOSIDE PHOSPHORYLASE"/>
    <property type="match status" value="1"/>
</dbReference>
<evidence type="ECO:0000256" key="6">
    <source>
        <dbReference type="ARBA" id="ARBA00022679"/>
    </source>
</evidence>
<evidence type="ECO:0000256" key="8">
    <source>
        <dbReference type="ARBA" id="ARBA00023929"/>
    </source>
</evidence>
<feature type="domain" description="Nucleoside phosphorylase" evidence="12">
    <location>
        <begin position="43"/>
        <end position="295"/>
    </location>
</feature>
<sequence length="301" mass="33248">MESLPKPDVRHILSQTTHCGYTYEDLLKTSDYIKKRVPYTPDVLIVFGSGLGSIADILQETILIEYKNIPNFPTSTVEGHAGKLVFGKLHDVNTVCMQGRFHYYEGYSLEECTIPIRTLALLGVKTLFVTNTGGAVNPAYKTGDIMFIKDHINFFGLAGNNPLRGANDLKFGPRFVPMNKGYDRGILSKAKEITKRMGLEKDVHEGVYALVGGPTYETVAEVNLLRTLGADAVGMSTVPEVIVGRHCGMSVFGFSLITNVCVSSYEEDRQPNHDEVLKAVTKRSEDLKKLLAELVVSIRSK</sequence>
<evidence type="ECO:0000256" key="10">
    <source>
        <dbReference type="ARBA" id="ARBA00023970"/>
    </source>
</evidence>
<comment type="caution">
    <text evidence="13">The sequence shown here is derived from an EMBL/GenBank/DDBJ whole genome shotgun (WGS) entry which is preliminary data.</text>
</comment>
<comment type="catalytic activity">
    <reaction evidence="9">
        <text>2'-deoxyinosine + phosphate = 2-deoxy-alpha-D-ribose 1-phosphate + hypoxanthine</text>
        <dbReference type="Rhea" id="RHEA:27750"/>
        <dbReference type="ChEBI" id="CHEBI:17368"/>
        <dbReference type="ChEBI" id="CHEBI:28997"/>
        <dbReference type="ChEBI" id="CHEBI:43474"/>
        <dbReference type="ChEBI" id="CHEBI:57259"/>
        <dbReference type="EC" id="2.4.2.1"/>
    </reaction>
</comment>
<dbReference type="GO" id="GO:0004731">
    <property type="term" value="F:purine-nucleoside phosphorylase activity"/>
    <property type="evidence" value="ECO:0007669"/>
    <property type="project" value="UniProtKB-EC"/>
</dbReference>
<evidence type="ECO:0000256" key="4">
    <source>
        <dbReference type="ARBA" id="ARBA00013834"/>
    </source>
</evidence>
<comment type="function">
    <text evidence="11">The purine nucleoside phosphorylases catalyze the phosphorolytic breakdown of the N-glycosidic bond in the beta-(deoxy)ribonucleoside molecules, with the formation of the corresponding free purine bases and pentose-1-phosphate.</text>
</comment>
<keyword evidence="14" id="KW-1185">Reference proteome</keyword>
<evidence type="ECO:0000256" key="9">
    <source>
        <dbReference type="ARBA" id="ARBA00023950"/>
    </source>
</evidence>
<dbReference type="GO" id="GO:0009116">
    <property type="term" value="P:nucleoside metabolic process"/>
    <property type="evidence" value="ECO:0007669"/>
    <property type="project" value="InterPro"/>
</dbReference>
<dbReference type="FunFam" id="3.40.50.1580:FF:000004">
    <property type="entry name" value="Purine nucleoside phosphorylase"/>
    <property type="match status" value="1"/>
</dbReference>
<comment type="catalytic activity">
    <reaction evidence="7">
        <text>inosine + phosphate = alpha-D-ribose 1-phosphate + hypoxanthine</text>
        <dbReference type="Rhea" id="RHEA:27646"/>
        <dbReference type="ChEBI" id="CHEBI:17368"/>
        <dbReference type="ChEBI" id="CHEBI:17596"/>
        <dbReference type="ChEBI" id="CHEBI:43474"/>
        <dbReference type="ChEBI" id="CHEBI:57720"/>
        <dbReference type="EC" id="2.4.2.1"/>
    </reaction>
</comment>
<gene>
    <name evidence="13" type="ORF">NQ315_010904</name>
</gene>
<dbReference type="PANTHER" id="PTHR11904:SF9">
    <property type="entry name" value="PURINE NUCLEOSIDE PHOSPHORYLASE-RELATED"/>
    <property type="match status" value="1"/>
</dbReference>
<dbReference type="AlphaFoldDB" id="A0AAV8VNQ2"/>
<evidence type="ECO:0000256" key="3">
    <source>
        <dbReference type="ARBA" id="ARBA00011886"/>
    </source>
</evidence>
<keyword evidence="5 11" id="KW-0328">Glycosyltransferase</keyword>
<keyword evidence="6 11" id="KW-0808">Transferase</keyword>
<evidence type="ECO:0000256" key="5">
    <source>
        <dbReference type="ARBA" id="ARBA00022676"/>
    </source>
</evidence>
<protein>
    <recommendedName>
        <fullName evidence="4 11">Purine nucleoside phosphorylase</fullName>
        <ecNumber evidence="3 11">2.4.2.1</ecNumber>
    </recommendedName>
    <alternativeName>
        <fullName evidence="11">Inosine-guanosine phosphorylase</fullName>
    </alternativeName>
</protein>
<evidence type="ECO:0000256" key="7">
    <source>
        <dbReference type="ARBA" id="ARBA00023918"/>
    </source>
</evidence>
<evidence type="ECO:0000256" key="2">
    <source>
        <dbReference type="ARBA" id="ARBA00006751"/>
    </source>
</evidence>
<dbReference type="GO" id="GO:0005737">
    <property type="term" value="C:cytoplasm"/>
    <property type="evidence" value="ECO:0007669"/>
    <property type="project" value="TreeGrafter"/>
</dbReference>
<reference evidence="13 14" key="1">
    <citation type="journal article" date="2023" name="Insect Mol. Biol.">
        <title>Genome sequencing provides insights into the evolution of gene families encoding plant cell wall-degrading enzymes in longhorned beetles.</title>
        <authorList>
            <person name="Shin N.R."/>
            <person name="Okamura Y."/>
            <person name="Kirsch R."/>
            <person name="Pauchet Y."/>
        </authorList>
    </citation>
    <scope>NUCLEOTIDE SEQUENCE [LARGE SCALE GENOMIC DNA]</scope>
    <source>
        <strain evidence="13">EAD_L_NR</strain>
    </source>
</reference>
<dbReference type="Gene3D" id="3.40.50.1580">
    <property type="entry name" value="Nucleoside phosphorylase domain"/>
    <property type="match status" value="1"/>
</dbReference>
<comment type="similarity">
    <text evidence="2 11">Belongs to the PNP/MTAP phosphorylase family.</text>
</comment>
<dbReference type="InterPro" id="IPR011268">
    <property type="entry name" value="Purine_phosphorylase"/>
</dbReference>
<evidence type="ECO:0000259" key="12">
    <source>
        <dbReference type="Pfam" id="PF01048"/>
    </source>
</evidence>
<dbReference type="EMBL" id="JANEYG010000046">
    <property type="protein sequence ID" value="KAJ8916036.1"/>
    <property type="molecule type" value="Genomic_DNA"/>
</dbReference>
<dbReference type="NCBIfam" id="TIGR01700">
    <property type="entry name" value="PNPH"/>
    <property type="match status" value="1"/>
</dbReference>
<dbReference type="EC" id="2.4.2.1" evidence="3 11"/>
<evidence type="ECO:0000256" key="11">
    <source>
        <dbReference type="PIRNR" id="PIRNR000477"/>
    </source>
</evidence>
<accession>A0AAV8VNQ2</accession>
<proteinExistence type="inferred from homology"/>
<dbReference type="InterPro" id="IPR011270">
    <property type="entry name" value="Pur_Nuc_Pase_Ino/Guo-sp"/>
</dbReference>
<comment type="catalytic activity">
    <reaction evidence="10">
        <text>guanosine + phosphate = alpha-D-ribose 1-phosphate + guanine</text>
        <dbReference type="Rhea" id="RHEA:13233"/>
        <dbReference type="ChEBI" id="CHEBI:16235"/>
        <dbReference type="ChEBI" id="CHEBI:16750"/>
        <dbReference type="ChEBI" id="CHEBI:43474"/>
        <dbReference type="ChEBI" id="CHEBI:57720"/>
        <dbReference type="EC" id="2.4.2.1"/>
    </reaction>
</comment>
<dbReference type="NCBIfam" id="TIGR01697">
    <property type="entry name" value="PNPH-PUNA-XAPA"/>
    <property type="match status" value="1"/>
</dbReference>
<dbReference type="SUPFAM" id="SSF53167">
    <property type="entry name" value="Purine and uridine phosphorylases"/>
    <property type="match status" value="1"/>
</dbReference>
<dbReference type="InterPro" id="IPR000845">
    <property type="entry name" value="Nucleoside_phosphorylase_d"/>
</dbReference>
<dbReference type="InterPro" id="IPR035994">
    <property type="entry name" value="Nucleoside_phosphorylase_sf"/>
</dbReference>
<dbReference type="Proteomes" id="UP001159042">
    <property type="component" value="Unassembled WGS sequence"/>
</dbReference>